<dbReference type="EC" id="2.1.1.72" evidence="3"/>
<reference evidence="12" key="1">
    <citation type="journal article" date="2007" name="Proc. Natl. Acad. Sci. U.S.A.">
        <title>Generation of DNA cleavage specificities of type II restriction endonucleases by reassortment of target recognition domains.</title>
        <authorList>
            <person name="Jurenaite-Urbanaviciene S."/>
            <person name="Serksnaite J."/>
            <person name="Kriukiene E."/>
            <person name="Giedriene J."/>
            <person name="Venclovas C."/>
            <person name="Lubys A."/>
        </authorList>
    </citation>
    <scope>NUCLEOTIDE SEQUENCE</scope>
    <source>
        <strain evidence="12">Jo 4-731</strain>
    </source>
</reference>
<dbReference type="InterPro" id="IPR002052">
    <property type="entry name" value="DNA_methylase_N6_adenine_CS"/>
</dbReference>
<keyword evidence="7" id="KW-0680">Restriction system</keyword>
<evidence type="ECO:0000256" key="3">
    <source>
        <dbReference type="ARBA" id="ARBA00011900"/>
    </source>
</evidence>
<dbReference type="GO" id="GO:0009307">
    <property type="term" value="P:DNA restriction-modification system"/>
    <property type="evidence" value="ECO:0007669"/>
    <property type="project" value="UniProtKB-KW"/>
</dbReference>
<evidence type="ECO:0000256" key="5">
    <source>
        <dbReference type="ARBA" id="ARBA00022679"/>
    </source>
</evidence>
<dbReference type="InterPro" id="IPR044946">
    <property type="entry name" value="Restrct_endonuc_typeI_TRD_sf"/>
</dbReference>
<protein>
    <recommendedName>
        <fullName evidence="3">site-specific DNA-methyltransferase (adenine-specific)</fullName>
        <ecNumber evidence="3">2.1.1.72</ecNumber>
    </recommendedName>
</protein>
<dbReference type="GO" id="GO:0008170">
    <property type="term" value="F:N-methyltransferase activity"/>
    <property type="evidence" value="ECO:0007669"/>
    <property type="project" value="InterPro"/>
</dbReference>
<dbReference type="EMBL" id="AM410094">
    <property type="protein sequence ID" value="CAL68657.1"/>
    <property type="molecule type" value="Genomic_DNA"/>
</dbReference>
<dbReference type="SUPFAM" id="SSF53335">
    <property type="entry name" value="S-adenosyl-L-methionine-dependent methyltransferases"/>
    <property type="match status" value="1"/>
</dbReference>
<dbReference type="Pfam" id="PF01420">
    <property type="entry name" value="Methylase_S"/>
    <property type="match status" value="2"/>
</dbReference>
<dbReference type="REBASE" id="3104">
    <property type="entry name" value="PpiI"/>
</dbReference>
<keyword evidence="4" id="KW-0489">Methyltransferase</keyword>
<feature type="domain" description="DNA methylase adenine-specific" evidence="11">
    <location>
        <begin position="401"/>
        <end position="654"/>
    </location>
</feature>
<name>A6H2J0_PSEPU</name>
<feature type="domain" description="Type I restriction modification DNA specificity" evidence="10">
    <location>
        <begin position="920"/>
        <end position="1078"/>
    </location>
</feature>
<dbReference type="InterPro" id="IPR029063">
    <property type="entry name" value="SAM-dependent_MTases_sf"/>
</dbReference>
<evidence type="ECO:0000259" key="10">
    <source>
        <dbReference type="Pfam" id="PF01420"/>
    </source>
</evidence>
<dbReference type="CDD" id="cd02440">
    <property type="entry name" value="AdoMet_MTases"/>
    <property type="match status" value="1"/>
</dbReference>
<evidence type="ECO:0000313" key="12">
    <source>
        <dbReference type="EMBL" id="CAL68657.1"/>
    </source>
</evidence>
<proteinExistence type="inferred from homology"/>
<dbReference type="Gene3D" id="3.90.220.20">
    <property type="entry name" value="DNA methylase specificity domains"/>
    <property type="match status" value="2"/>
</dbReference>
<comment type="catalytic activity">
    <reaction evidence="9">
        <text>a 2'-deoxyadenosine in DNA + S-adenosyl-L-methionine = an N(6)-methyl-2'-deoxyadenosine in DNA + S-adenosyl-L-homocysteine + H(+)</text>
        <dbReference type="Rhea" id="RHEA:15197"/>
        <dbReference type="Rhea" id="RHEA-COMP:12418"/>
        <dbReference type="Rhea" id="RHEA-COMP:12419"/>
        <dbReference type="ChEBI" id="CHEBI:15378"/>
        <dbReference type="ChEBI" id="CHEBI:57856"/>
        <dbReference type="ChEBI" id="CHEBI:59789"/>
        <dbReference type="ChEBI" id="CHEBI:90615"/>
        <dbReference type="ChEBI" id="CHEBI:90616"/>
        <dbReference type="EC" id="2.1.1.72"/>
    </reaction>
</comment>
<dbReference type="InterPro" id="IPR050953">
    <property type="entry name" value="N4_N6_ade-DNA_methylase"/>
</dbReference>
<comment type="similarity">
    <text evidence="1">Belongs to the N(4)/N(6)-methyltransferase family.</text>
</comment>
<evidence type="ECO:0000256" key="7">
    <source>
        <dbReference type="ARBA" id="ARBA00022747"/>
    </source>
</evidence>
<dbReference type="InterPro" id="IPR000055">
    <property type="entry name" value="Restrct_endonuc_typeI_TRD"/>
</dbReference>
<accession>A6H2J0</accession>
<organism evidence="12">
    <name type="scientific">Pseudomonas putida</name>
    <name type="common">Arthrobacter siderocapsulatus</name>
    <dbReference type="NCBI Taxonomy" id="303"/>
    <lineage>
        <taxon>Bacteria</taxon>
        <taxon>Pseudomonadati</taxon>
        <taxon>Pseudomonadota</taxon>
        <taxon>Gammaproteobacteria</taxon>
        <taxon>Pseudomonadales</taxon>
        <taxon>Pseudomonadaceae</taxon>
        <taxon>Pseudomonas</taxon>
    </lineage>
</organism>
<dbReference type="PANTHER" id="PTHR33841:SF5">
    <property type="entry name" value="DNA METHYLASE (MODIFICATION METHYLASE) (METHYLTRANSFERASE)-RELATED"/>
    <property type="match status" value="1"/>
</dbReference>
<dbReference type="PRINTS" id="PR00507">
    <property type="entry name" value="N12N6MTFRASE"/>
</dbReference>
<evidence type="ECO:0000256" key="4">
    <source>
        <dbReference type="ARBA" id="ARBA00022603"/>
    </source>
</evidence>
<dbReference type="Pfam" id="PF02384">
    <property type="entry name" value="N6_Mtase"/>
    <property type="match status" value="1"/>
</dbReference>
<dbReference type="GO" id="GO:0032259">
    <property type="term" value="P:methylation"/>
    <property type="evidence" value="ECO:0007669"/>
    <property type="project" value="UniProtKB-KW"/>
</dbReference>
<dbReference type="GO" id="GO:0003677">
    <property type="term" value="F:DNA binding"/>
    <property type="evidence" value="ECO:0007669"/>
    <property type="project" value="UniProtKB-KW"/>
</dbReference>
<keyword evidence="8" id="KW-0238">DNA-binding</keyword>
<dbReference type="CDD" id="cd17260">
    <property type="entry name" value="RMtype1_S_EcoEI-TRD1-CR1_like"/>
    <property type="match status" value="1"/>
</dbReference>
<evidence type="ECO:0000256" key="9">
    <source>
        <dbReference type="ARBA" id="ARBA00047942"/>
    </source>
</evidence>
<sequence length="1289" mass="145253">MINQDNFTELLISLGFTKNKSIYSKIIGATSLSVDATKQAIYYPESDGLVVNERQTCNLSANENFVVFECVHRLLEKGYKPEHIELEPKWKLGRGASGGRADILVKDHFGKPLLIIECKTAGAEFNKAWNKTLQDGDQLFSYAQQISETQFLCLYASDFENAELSYQSHIIAHRDNDQYLVANPHFKTFRSVTDVKERFAVWRDTYKLDFTTKGIFEDNIQPYQIGKDKYSLADLHAISASDQQKKYHEFATILRQHNVSGRENAFDKLVNLFLCKLVDEIENPDDLKFYWKGVAYDSHFDLMDRLQQLYQSGMNKFLGEDITYINQNDVSNALRFIRQNPDATQRAVWNLFIQQKFFTNNDFSFIDVHNERLFYQNADVLLKLLQMWQDIRLTNANGHNQFLGDMFEGFLDQGVKQSEGQFFTPMPICRFILMSLPLESLVRDNPTPPMAIDYACGAGHFLTELALQLQPLLEQHKPQANPAEYHKSMVGIEKEYRLSKVAKVSAFMYGQQGIQVCYGDGLVNSHEAFPDIRDGHFDLLVANPPYSVRGFLETLPEEERKAYSLADTINDAETANSIETFFVERAKQLLKSGGVAAIILPSAILSNGGSTYTRAREILLQYFDIVAIAEFGSGTFGKTGTNTVTLFLRRKPTQPDTAEHCRERVEEWFKGCAASKRKQATYKDGHLIEQYCAHINVPLADYQSLLRGEAEGSWKQQEHFQPYHDKFDKSTELVNLRKQKKFKALNKAEQAAEIAKRYLGYVQTIERDKLYHFCLASDQTNPVLIIRSPSGTKEIKQFLGYEWSSAKGDEGIKLIEDVSGKHITTLYDGPDHANPMRFTRVNPAKLNSHIAANFEGMLGTIPAELSEVANPARLVDMLDFSQTVFEKQFSLVVRASLTSVTKWPQMPIRQVAVLNPRKSELKGFSASTEISFVEMASVSEDGFITGAVRRKLGEVLKGSYTYFAEDDIIIAKITPCMENGKCALARGLSNKIGMGSSEFHVIRADKGKVIPDFVFGYLNRAEVRKVAEKSMTGSSGHRRVPESFYADLRIPVPPLKVQSQICDEFTKVDKAVQSARTKIASTQQSIELLVESIYASTAPRIEIAKLSSNIQYGLSEKMNEVGIGYKIFRMNEIIQGRMVDDGAMKCADISVEEFANYKLNKGDLLFVRSNGSLEHIGKVGLFDLEGDYCYASYLVRIVPDSSKALPQYLVSIMNSPIFRKGMVQLAVKSGGTNNINATKMKSIKVPTPSLAEQEEFVVKVDALGKQIADAQAVIDAAPARKEAVMKKYL</sequence>
<dbReference type="PROSITE" id="PS00092">
    <property type="entry name" value="N6_MTASE"/>
    <property type="match status" value="1"/>
</dbReference>
<gene>
    <name evidence="12" type="primary">iIRM</name>
</gene>
<dbReference type="GO" id="GO:0009007">
    <property type="term" value="F:site-specific DNA-methyltransferase (adenine-specific) activity"/>
    <property type="evidence" value="ECO:0007669"/>
    <property type="project" value="UniProtKB-EC"/>
</dbReference>
<evidence type="ECO:0000256" key="6">
    <source>
        <dbReference type="ARBA" id="ARBA00022691"/>
    </source>
</evidence>
<evidence type="ECO:0000256" key="1">
    <source>
        <dbReference type="ARBA" id="ARBA00006594"/>
    </source>
</evidence>
<evidence type="ECO:0000256" key="2">
    <source>
        <dbReference type="ARBA" id="ARBA00010923"/>
    </source>
</evidence>
<dbReference type="InterPro" id="IPR003356">
    <property type="entry name" value="DNA_methylase_A-5"/>
</dbReference>
<evidence type="ECO:0000256" key="8">
    <source>
        <dbReference type="ARBA" id="ARBA00023125"/>
    </source>
</evidence>
<keyword evidence="6" id="KW-0949">S-adenosyl-L-methionine</keyword>
<dbReference type="SUPFAM" id="SSF116734">
    <property type="entry name" value="DNA methylase specificity domain"/>
    <property type="match status" value="2"/>
</dbReference>
<evidence type="ECO:0000259" key="11">
    <source>
        <dbReference type="Pfam" id="PF02384"/>
    </source>
</evidence>
<dbReference type="PANTHER" id="PTHR33841">
    <property type="entry name" value="DNA METHYLTRANSFERASE YEEA-RELATED"/>
    <property type="match status" value="1"/>
</dbReference>
<comment type="similarity">
    <text evidence="2">Belongs to the type-I restriction system S methylase family.</text>
</comment>
<dbReference type="Gene3D" id="3.40.50.150">
    <property type="entry name" value="Vaccinia Virus protein VP39"/>
    <property type="match status" value="1"/>
</dbReference>
<dbReference type="CDD" id="cd17524">
    <property type="entry name" value="RMtype1_S_EcoUTORF5051P-TRD2-CR2_like"/>
    <property type="match status" value="1"/>
</dbReference>
<feature type="domain" description="Type I restriction modification DNA specificity" evidence="10">
    <location>
        <begin position="1123"/>
        <end position="1267"/>
    </location>
</feature>
<keyword evidence="5" id="KW-0808">Transferase</keyword>